<comment type="caution">
    <text evidence="1">The sequence shown here is derived from an EMBL/GenBank/DDBJ whole genome shotgun (WGS) entry which is preliminary data.</text>
</comment>
<dbReference type="Proteomes" id="UP000240259">
    <property type="component" value="Unassembled WGS sequence"/>
</dbReference>
<reference evidence="1 2" key="1">
    <citation type="submission" date="2018-03" db="EMBL/GenBank/DDBJ databases">
        <title>Genome sequence of the symbiotic type strain Mesorhizobium helmanticense CSLC115NT isolated from Lotus corniculatus nodules.</title>
        <authorList>
            <person name="Sannazzaro A.I."/>
            <person name="Torres Tejerizo G.A."/>
            <person name="Dip D."/>
            <person name="Caballero M."/>
            <person name="Pistorio M."/>
            <person name="Estrella M.J."/>
        </authorList>
    </citation>
    <scope>NUCLEOTIDE SEQUENCE [LARGE SCALE GENOMIC DNA]</scope>
    <source>
        <strain evidence="1 2">CSLC115N</strain>
    </source>
</reference>
<dbReference type="AlphaFoldDB" id="A0A2T4J0U4"/>
<gene>
    <name evidence="1" type="ORF">C9427_04285</name>
</gene>
<organism evidence="1 2">
    <name type="scientific">Mesorhizobium helmanticense</name>
    <dbReference type="NCBI Taxonomy" id="1776423"/>
    <lineage>
        <taxon>Bacteria</taxon>
        <taxon>Pseudomonadati</taxon>
        <taxon>Pseudomonadota</taxon>
        <taxon>Alphaproteobacteria</taxon>
        <taxon>Hyphomicrobiales</taxon>
        <taxon>Phyllobacteriaceae</taxon>
        <taxon>Mesorhizobium</taxon>
    </lineage>
</organism>
<accession>A0A2T4J0U4</accession>
<sequence>MLHSSLISFLNGEKPADELWQEIETEVTECATASTTPGCVGHVIITDGPDTIINLRHVDVLVSRLADGILPVQAAAYIADALIMSDDFAFADEGVSEVLYCLSDDSARLSREDVQALRNRLSTGA</sequence>
<name>A0A2T4J0U4_9HYPH</name>
<evidence type="ECO:0000313" key="2">
    <source>
        <dbReference type="Proteomes" id="UP000240259"/>
    </source>
</evidence>
<protein>
    <submittedName>
        <fullName evidence="1">Uncharacterized protein</fullName>
    </submittedName>
</protein>
<dbReference type="OrthoDB" id="8085540at2"/>
<evidence type="ECO:0000313" key="1">
    <source>
        <dbReference type="EMBL" id="PTE11453.1"/>
    </source>
</evidence>
<proteinExistence type="predicted"/>
<dbReference type="RefSeq" id="WP_107647952.1">
    <property type="nucleotide sequence ID" value="NZ_PZJX01000007.1"/>
</dbReference>
<dbReference type="EMBL" id="PZJX01000007">
    <property type="protein sequence ID" value="PTE11453.1"/>
    <property type="molecule type" value="Genomic_DNA"/>
</dbReference>
<keyword evidence="2" id="KW-1185">Reference proteome</keyword>